<sequence length="202" mass="23958">MKFKMKKFTLFLFLLSCVVTIELTGQESRSKWSVGGSWSFAKDDETVILNSDFALDVDISIGYRIKERFLIGLRPEYNYELLKHYFNWDPKGEESRDNAYALGLFGRYYLPVSPKWQFFLDMNIGYKYIFTKGYWERQGGEEFINYGLGLDFFITKKIAIETLFTLNAEEIFPLRGPLYFNGKYDLKIGFQYFFQPFRSPKF</sequence>
<dbReference type="InterPro" id="IPR011250">
    <property type="entry name" value="OMP/PagP_B-barrel"/>
</dbReference>
<accession>A0A2D0N349</accession>
<comment type="caution">
    <text evidence="4">The sequence shown here is derived from an EMBL/GenBank/DDBJ whole genome shotgun (WGS) entry which is preliminary data.</text>
</comment>
<organism evidence="4 5">
    <name type="scientific">Flavilitoribacter nigricans (strain ATCC 23147 / DSM 23189 / NBRC 102662 / NCIMB 1420 / SS-2)</name>
    <name type="common">Lewinella nigricans</name>
    <dbReference type="NCBI Taxonomy" id="1122177"/>
    <lineage>
        <taxon>Bacteria</taxon>
        <taxon>Pseudomonadati</taxon>
        <taxon>Bacteroidota</taxon>
        <taxon>Saprospiria</taxon>
        <taxon>Saprospirales</taxon>
        <taxon>Lewinellaceae</taxon>
        <taxon>Flavilitoribacter</taxon>
    </lineage>
</organism>
<name>A0A2D0N349_FLAN2</name>
<dbReference type="SUPFAM" id="SSF56925">
    <property type="entry name" value="OMPA-like"/>
    <property type="match status" value="1"/>
</dbReference>
<dbReference type="Proteomes" id="UP000223913">
    <property type="component" value="Unassembled WGS sequence"/>
</dbReference>
<evidence type="ECO:0000313" key="5">
    <source>
        <dbReference type="Proteomes" id="UP000223913"/>
    </source>
</evidence>
<dbReference type="OrthoDB" id="945117at2"/>
<dbReference type="Pfam" id="PF13505">
    <property type="entry name" value="OMP_b-brl"/>
    <property type="match status" value="1"/>
</dbReference>
<evidence type="ECO:0000256" key="1">
    <source>
        <dbReference type="ARBA" id="ARBA00022729"/>
    </source>
</evidence>
<gene>
    <name evidence="4" type="ORF">CRP01_33085</name>
</gene>
<evidence type="ECO:0000313" key="4">
    <source>
        <dbReference type="EMBL" id="PHN02173.1"/>
    </source>
</evidence>
<evidence type="ECO:0000256" key="2">
    <source>
        <dbReference type="SAM" id="SignalP"/>
    </source>
</evidence>
<dbReference type="InterPro" id="IPR027385">
    <property type="entry name" value="Beta-barrel_OMP"/>
</dbReference>
<dbReference type="EMBL" id="PDUD01000043">
    <property type="protein sequence ID" value="PHN02173.1"/>
    <property type="molecule type" value="Genomic_DNA"/>
</dbReference>
<keyword evidence="5" id="KW-1185">Reference proteome</keyword>
<proteinExistence type="predicted"/>
<evidence type="ECO:0000259" key="3">
    <source>
        <dbReference type="Pfam" id="PF13505"/>
    </source>
</evidence>
<dbReference type="AlphaFoldDB" id="A0A2D0N349"/>
<keyword evidence="1 2" id="KW-0732">Signal</keyword>
<protein>
    <recommendedName>
        <fullName evidence="3">Outer membrane protein beta-barrel domain-containing protein</fullName>
    </recommendedName>
</protein>
<feature type="domain" description="Outer membrane protein beta-barrel" evidence="3">
    <location>
        <begin position="12"/>
        <end position="160"/>
    </location>
</feature>
<feature type="chain" id="PRO_5012112882" description="Outer membrane protein beta-barrel domain-containing protein" evidence="2">
    <location>
        <begin position="22"/>
        <end position="202"/>
    </location>
</feature>
<feature type="signal peptide" evidence="2">
    <location>
        <begin position="1"/>
        <end position="21"/>
    </location>
</feature>
<reference evidence="4 5" key="1">
    <citation type="submission" date="2017-10" db="EMBL/GenBank/DDBJ databases">
        <title>The draft genome sequence of Lewinella nigricans NBRC 102662.</title>
        <authorList>
            <person name="Wang K."/>
        </authorList>
    </citation>
    <scope>NUCLEOTIDE SEQUENCE [LARGE SCALE GENOMIC DNA]</scope>
    <source>
        <strain evidence="4 5">NBRC 102662</strain>
    </source>
</reference>
<dbReference type="Gene3D" id="2.40.160.20">
    <property type="match status" value="1"/>
</dbReference>